<protein>
    <recommendedName>
        <fullName evidence="3">Ricin B lectin domain-containing protein</fullName>
    </recommendedName>
</protein>
<dbReference type="AlphaFoldDB" id="A0A0C3FJ55"/>
<dbReference type="InParanoid" id="A0A0C3FJ55"/>
<proteinExistence type="predicted"/>
<dbReference type="EMBL" id="KN832987">
    <property type="protein sequence ID" value="KIM84460.1"/>
    <property type="molecule type" value="Genomic_DNA"/>
</dbReference>
<keyword evidence="2" id="KW-1185">Reference proteome</keyword>
<dbReference type="HOGENOM" id="CLU_118220_0_0_1"/>
<dbReference type="OrthoDB" id="3145071at2759"/>
<dbReference type="Proteomes" id="UP000054166">
    <property type="component" value="Unassembled WGS sequence"/>
</dbReference>
<organism evidence="1 2">
    <name type="scientific">Piloderma croceum (strain F 1598)</name>
    <dbReference type="NCBI Taxonomy" id="765440"/>
    <lineage>
        <taxon>Eukaryota</taxon>
        <taxon>Fungi</taxon>
        <taxon>Dikarya</taxon>
        <taxon>Basidiomycota</taxon>
        <taxon>Agaricomycotina</taxon>
        <taxon>Agaricomycetes</taxon>
        <taxon>Agaricomycetidae</taxon>
        <taxon>Atheliales</taxon>
        <taxon>Atheliaceae</taxon>
        <taxon>Piloderma</taxon>
    </lineage>
</organism>
<gene>
    <name evidence="1" type="ORF">PILCRDRAFT_818024</name>
</gene>
<evidence type="ECO:0000313" key="2">
    <source>
        <dbReference type="Proteomes" id="UP000054166"/>
    </source>
</evidence>
<accession>A0A0C3FJ55</accession>
<reference evidence="1 2" key="1">
    <citation type="submission" date="2014-04" db="EMBL/GenBank/DDBJ databases">
        <authorList>
            <consortium name="DOE Joint Genome Institute"/>
            <person name="Kuo A."/>
            <person name="Tarkka M."/>
            <person name="Buscot F."/>
            <person name="Kohler A."/>
            <person name="Nagy L.G."/>
            <person name="Floudas D."/>
            <person name="Copeland A."/>
            <person name="Barry K.W."/>
            <person name="Cichocki N."/>
            <person name="Veneault-Fourrey C."/>
            <person name="LaButti K."/>
            <person name="Lindquist E.A."/>
            <person name="Lipzen A."/>
            <person name="Lundell T."/>
            <person name="Morin E."/>
            <person name="Murat C."/>
            <person name="Sun H."/>
            <person name="Tunlid A."/>
            <person name="Henrissat B."/>
            <person name="Grigoriev I.V."/>
            <person name="Hibbett D.S."/>
            <person name="Martin F."/>
            <person name="Nordberg H.P."/>
            <person name="Cantor M.N."/>
            <person name="Hua S.X."/>
        </authorList>
    </citation>
    <scope>NUCLEOTIDE SEQUENCE [LARGE SCALE GENOMIC DNA]</scope>
    <source>
        <strain evidence="1 2">F 1598</strain>
    </source>
</reference>
<evidence type="ECO:0000313" key="1">
    <source>
        <dbReference type="EMBL" id="KIM84460.1"/>
    </source>
</evidence>
<sequence length="177" mass="19149">MANPVAIADRATPDCSTIFSGYLAANASGAFKSFALNSKGQVAYIGDAKNPMKVEFQECQSLEVGEPHDTQKSGRIYVPSKNKCIAITNQQNAVGPYYTSLDTCNTEYPQRWVLNTANNNAIYWSGDSDEEGTILQGGCGLLGYKSHNRGVPVITHSNNQITVECKGTPFRLAKAPH</sequence>
<name>A0A0C3FJ55_PILCF</name>
<reference evidence="2" key="2">
    <citation type="submission" date="2015-01" db="EMBL/GenBank/DDBJ databases">
        <title>Evolutionary Origins and Diversification of the Mycorrhizal Mutualists.</title>
        <authorList>
            <consortium name="DOE Joint Genome Institute"/>
            <consortium name="Mycorrhizal Genomics Consortium"/>
            <person name="Kohler A."/>
            <person name="Kuo A."/>
            <person name="Nagy L.G."/>
            <person name="Floudas D."/>
            <person name="Copeland A."/>
            <person name="Barry K.W."/>
            <person name="Cichocki N."/>
            <person name="Veneault-Fourrey C."/>
            <person name="LaButti K."/>
            <person name="Lindquist E.A."/>
            <person name="Lipzen A."/>
            <person name="Lundell T."/>
            <person name="Morin E."/>
            <person name="Murat C."/>
            <person name="Riley R."/>
            <person name="Ohm R."/>
            <person name="Sun H."/>
            <person name="Tunlid A."/>
            <person name="Henrissat B."/>
            <person name="Grigoriev I.V."/>
            <person name="Hibbett D.S."/>
            <person name="Martin F."/>
        </authorList>
    </citation>
    <scope>NUCLEOTIDE SEQUENCE [LARGE SCALE GENOMIC DNA]</scope>
    <source>
        <strain evidence="2">F 1598</strain>
    </source>
</reference>
<evidence type="ECO:0008006" key="3">
    <source>
        <dbReference type="Google" id="ProtNLM"/>
    </source>
</evidence>